<dbReference type="NCBIfam" id="TIGR00007">
    <property type="entry name" value="1-(5-phosphoribosyl)-5-[(5-phosphoribosylamino)methylideneamino]imidazole-4-carboxamide isomerase"/>
    <property type="match status" value="1"/>
</dbReference>
<dbReference type="SUPFAM" id="SSF51366">
    <property type="entry name" value="Ribulose-phoshate binding barrel"/>
    <property type="match status" value="1"/>
</dbReference>
<dbReference type="STRING" id="407036.SAMN05216243_0368"/>
<evidence type="ECO:0000256" key="9">
    <source>
        <dbReference type="ARBA" id="ARBA00023102"/>
    </source>
</evidence>
<evidence type="ECO:0000256" key="3">
    <source>
        <dbReference type="ARBA" id="ARBA00005133"/>
    </source>
</evidence>
<dbReference type="GO" id="GO:0005737">
    <property type="term" value="C:cytoplasm"/>
    <property type="evidence" value="ECO:0007669"/>
    <property type="project" value="UniProtKB-SubCell"/>
</dbReference>
<evidence type="ECO:0000256" key="8">
    <source>
        <dbReference type="ARBA" id="ARBA00022605"/>
    </source>
</evidence>
<dbReference type="AlphaFoldDB" id="A0A1G8VUH6"/>
<comment type="catalytic activity">
    <reaction evidence="1 12 14">
        <text>1-(5-phospho-beta-D-ribosyl)-5-[(5-phospho-beta-D-ribosylamino)methylideneamino]imidazole-4-carboxamide = 5-[(5-phospho-1-deoxy-D-ribulos-1-ylimino)methylamino]-1-(5-phospho-beta-D-ribosyl)imidazole-4-carboxamide</text>
        <dbReference type="Rhea" id="RHEA:15469"/>
        <dbReference type="ChEBI" id="CHEBI:58435"/>
        <dbReference type="ChEBI" id="CHEBI:58525"/>
        <dbReference type="EC" id="5.3.1.16"/>
    </reaction>
</comment>
<keyword evidence="7 12" id="KW-0963">Cytoplasm</keyword>
<keyword evidence="8 12" id="KW-0028">Amino-acid biosynthesis</keyword>
<reference evidence="15 16" key="1">
    <citation type="submission" date="2016-10" db="EMBL/GenBank/DDBJ databases">
        <authorList>
            <person name="de Groot N.N."/>
        </authorList>
    </citation>
    <scope>NUCLEOTIDE SEQUENCE [LARGE SCALE GENOMIC DNA]</scope>
    <source>
        <strain evidence="15 16">CGMCC 1.6502</strain>
    </source>
</reference>
<dbReference type="InterPro" id="IPR023016">
    <property type="entry name" value="HisA/PriA"/>
</dbReference>
<keyword evidence="10 12" id="KW-0413">Isomerase</keyword>
<evidence type="ECO:0000256" key="12">
    <source>
        <dbReference type="HAMAP-Rule" id="MF_01014"/>
    </source>
</evidence>
<dbReference type="EMBL" id="FNFL01000001">
    <property type="protein sequence ID" value="SDJ69728.1"/>
    <property type="molecule type" value="Genomic_DNA"/>
</dbReference>
<dbReference type="PANTHER" id="PTHR43090">
    <property type="entry name" value="1-(5-PHOSPHORIBOSYL)-5-[(5-PHOSPHORIBOSYLAMINO)METHYLIDENEAMINO] IMIDAZOLE-4-CARBOXAMIDE ISOMERASE"/>
    <property type="match status" value="1"/>
</dbReference>
<dbReference type="InterPro" id="IPR013785">
    <property type="entry name" value="Aldolase_TIM"/>
</dbReference>
<dbReference type="InterPro" id="IPR044524">
    <property type="entry name" value="Isoase_HisA-like"/>
</dbReference>
<evidence type="ECO:0000256" key="1">
    <source>
        <dbReference type="ARBA" id="ARBA00000901"/>
    </source>
</evidence>
<dbReference type="CDD" id="cd04732">
    <property type="entry name" value="HisA"/>
    <property type="match status" value="1"/>
</dbReference>
<evidence type="ECO:0000256" key="13">
    <source>
        <dbReference type="RuleBase" id="RU003657"/>
    </source>
</evidence>
<accession>A0A1G8VUH6</accession>
<dbReference type="InterPro" id="IPR006063">
    <property type="entry name" value="HisA_bact_arch"/>
</dbReference>
<evidence type="ECO:0000256" key="6">
    <source>
        <dbReference type="ARBA" id="ARBA00018464"/>
    </source>
</evidence>
<dbReference type="RefSeq" id="WP_093210489.1">
    <property type="nucleotide sequence ID" value="NZ_FNFL01000001.1"/>
</dbReference>
<name>A0A1G8VUH6_9BACI</name>
<evidence type="ECO:0000256" key="4">
    <source>
        <dbReference type="ARBA" id="ARBA00009667"/>
    </source>
</evidence>
<dbReference type="Pfam" id="PF00977">
    <property type="entry name" value="His_biosynth"/>
    <property type="match status" value="1"/>
</dbReference>
<sequence length="234" mass="25059">MVIIPAIDLIEGKCVRLYQGDFSKSTEVGSDPESQLAEFIRDGAELVHVVDLDGARSGESRQYQLIKKLCSQSTVPIEVGGGIRSMETVKLLVDAGASRLVLGTSAIENETFLKEALKQYGDKIVIGIDAKNGKVATRGWETVSDIDYIQFAKKMELYGAQTIVFTDISKDGTMTGPNITALQEISEAVSCSIVASGGIRDNTDIAALEKIGIQEAIVGKAIYDGKVRLKGAAK</sequence>
<dbReference type="GO" id="GO:0000105">
    <property type="term" value="P:L-histidine biosynthetic process"/>
    <property type="evidence" value="ECO:0007669"/>
    <property type="project" value="UniProtKB-UniRule"/>
</dbReference>
<comment type="subcellular location">
    <subcellularLocation>
        <location evidence="2 12 14">Cytoplasm</location>
    </subcellularLocation>
</comment>
<dbReference type="UniPathway" id="UPA00031">
    <property type="reaction ID" value="UER00009"/>
</dbReference>
<evidence type="ECO:0000313" key="16">
    <source>
        <dbReference type="Proteomes" id="UP000198694"/>
    </source>
</evidence>
<dbReference type="EC" id="5.3.1.16" evidence="5 12"/>
<gene>
    <name evidence="12" type="primary">hisA</name>
    <name evidence="15" type="ORF">SAMN05216243_0368</name>
</gene>
<dbReference type="PANTHER" id="PTHR43090:SF2">
    <property type="entry name" value="1-(5-PHOSPHORIBOSYL)-5-[(5-PHOSPHORIBOSYLAMINO)METHYLIDENEAMINO] IMIDAZOLE-4-CARBOXAMIDE ISOMERASE"/>
    <property type="match status" value="1"/>
</dbReference>
<dbReference type="GO" id="GO:0000162">
    <property type="term" value="P:L-tryptophan biosynthetic process"/>
    <property type="evidence" value="ECO:0007669"/>
    <property type="project" value="TreeGrafter"/>
</dbReference>
<dbReference type="Gene3D" id="3.20.20.70">
    <property type="entry name" value="Aldolase class I"/>
    <property type="match status" value="1"/>
</dbReference>
<dbReference type="FunFam" id="3.20.20.70:FF:000009">
    <property type="entry name" value="1-(5-phosphoribosyl)-5-[(5-phosphoribosylamino)methylideneamino] imidazole-4-carboxamide isomerase"/>
    <property type="match status" value="1"/>
</dbReference>
<protein>
    <recommendedName>
        <fullName evidence="6 12">1-(5-phosphoribosyl)-5-[(5-phosphoribosylamino)methylideneamino] imidazole-4-carboxamide isomerase</fullName>
        <ecNumber evidence="5 12">5.3.1.16</ecNumber>
    </recommendedName>
    <alternativeName>
        <fullName evidence="11 12">Phosphoribosylformimino-5-aminoimidazole carboxamide ribotide isomerase</fullName>
    </alternativeName>
</protein>
<evidence type="ECO:0000256" key="10">
    <source>
        <dbReference type="ARBA" id="ARBA00023235"/>
    </source>
</evidence>
<feature type="active site" description="Proton acceptor" evidence="12">
    <location>
        <position position="8"/>
    </location>
</feature>
<evidence type="ECO:0000256" key="14">
    <source>
        <dbReference type="RuleBase" id="RU003658"/>
    </source>
</evidence>
<dbReference type="GO" id="GO:0003949">
    <property type="term" value="F:1-(5-phosphoribosyl)-5-[(5-phosphoribosylamino)methylideneamino]imidazole-4-carboxamide isomerase activity"/>
    <property type="evidence" value="ECO:0007669"/>
    <property type="project" value="UniProtKB-UniRule"/>
</dbReference>
<evidence type="ECO:0000256" key="7">
    <source>
        <dbReference type="ARBA" id="ARBA00022490"/>
    </source>
</evidence>
<evidence type="ECO:0000256" key="11">
    <source>
        <dbReference type="ARBA" id="ARBA00030547"/>
    </source>
</evidence>
<comment type="similarity">
    <text evidence="4 12 13">Belongs to the HisA/HisF family.</text>
</comment>
<keyword evidence="9 12" id="KW-0368">Histidine biosynthesis</keyword>
<keyword evidence="16" id="KW-1185">Reference proteome</keyword>
<evidence type="ECO:0000256" key="2">
    <source>
        <dbReference type="ARBA" id="ARBA00004496"/>
    </source>
</evidence>
<proteinExistence type="inferred from homology"/>
<feature type="active site" description="Proton donor" evidence="12">
    <location>
        <position position="129"/>
    </location>
</feature>
<evidence type="ECO:0000256" key="5">
    <source>
        <dbReference type="ARBA" id="ARBA00012550"/>
    </source>
</evidence>
<dbReference type="OrthoDB" id="9807749at2"/>
<dbReference type="InterPro" id="IPR011060">
    <property type="entry name" value="RibuloseP-bd_barrel"/>
</dbReference>
<dbReference type="Proteomes" id="UP000198694">
    <property type="component" value="Unassembled WGS sequence"/>
</dbReference>
<dbReference type="InterPro" id="IPR006062">
    <property type="entry name" value="His_biosynth"/>
</dbReference>
<evidence type="ECO:0000313" key="15">
    <source>
        <dbReference type="EMBL" id="SDJ69728.1"/>
    </source>
</evidence>
<comment type="pathway">
    <text evidence="3 12 14">Amino-acid biosynthesis; L-histidine biosynthesis; L-histidine from 5-phospho-alpha-D-ribose 1-diphosphate: step 4/9.</text>
</comment>
<dbReference type="HAMAP" id="MF_01014">
    <property type="entry name" value="HisA"/>
    <property type="match status" value="1"/>
</dbReference>
<organism evidence="15 16">
    <name type="scientific">Sediminibacillus albus</name>
    <dbReference type="NCBI Taxonomy" id="407036"/>
    <lineage>
        <taxon>Bacteria</taxon>
        <taxon>Bacillati</taxon>
        <taxon>Bacillota</taxon>
        <taxon>Bacilli</taxon>
        <taxon>Bacillales</taxon>
        <taxon>Bacillaceae</taxon>
        <taxon>Sediminibacillus</taxon>
    </lineage>
</organism>